<dbReference type="Pfam" id="PF08379">
    <property type="entry name" value="Bact_transglu_N"/>
    <property type="match status" value="1"/>
</dbReference>
<dbReference type="AlphaFoldDB" id="A0A5C8L0A8"/>
<organism evidence="2 3">
    <name type="scientific">Alkalisalibacterium limincola</name>
    <dbReference type="NCBI Taxonomy" id="2699169"/>
    <lineage>
        <taxon>Bacteria</taxon>
        <taxon>Pseudomonadati</taxon>
        <taxon>Pseudomonadota</taxon>
        <taxon>Gammaproteobacteria</taxon>
        <taxon>Lysobacterales</taxon>
        <taxon>Lysobacteraceae</taxon>
        <taxon>Alkalisalibacterium</taxon>
    </lineage>
</organism>
<dbReference type="InterPro" id="IPR013589">
    <property type="entry name" value="Bac_transglu_N"/>
</dbReference>
<sequence length="275" mass="29801">MKLHVHHRTTYRYAEPALRLIQAFRLWPTPASSQLVRQWQVDVAGKRLQPTGMDGFGNLVATHGFDDPIDTVVIEVTGLVETRDVQGVHGDEGEWLPPEIYLRPTPLTEPDDAIKALVADLGPDEPVPALHALSARILSHVEYHSHRTDSGTTAAQALAQGAGVCQDHAHLMAACARLMGHPARYVSGYLCAGAEGQDAASHAWAEVFIDELGWVGFDPSNGISPDPHYVRIAIGRDYVDAAPVRGIRQGGIAETLEVTVSVSQTRTTSQTQNSQ</sequence>
<dbReference type="SMART" id="SM00460">
    <property type="entry name" value="TGc"/>
    <property type="match status" value="1"/>
</dbReference>
<evidence type="ECO:0000313" key="3">
    <source>
        <dbReference type="Proteomes" id="UP000321248"/>
    </source>
</evidence>
<comment type="caution">
    <text evidence="2">The sequence shown here is derived from an EMBL/GenBank/DDBJ whole genome shotgun (WGS) entry which is preliminary data.</text>
</comment>
<feature type="domain" description="Transglutaminase-like" evidence="1">
    <location>
        <begin position="157"/>
        <end position="221"/>
    </location>
</feature>
<dbReference type="Gene3D" id="3.10.620.30">
    <property type="match status" value="1"/>
</dbReference>
<dbReference type="EMBL" id="VRTS01000001">
    <property type="protein sequence ID" value="TXK65841.1"/>
    <property type="molecule type" value="Genomic_DNA"/>
</dbReference>
<dbReference type="InterPro" id="IPR038765">
    <property type="entry name" value="Papain-like_cys_pep_sf"/>
</dbReference>
<accession>A0A5C8L0A8</accession>
<reference evidence="2 3" key="1">
    <citation type="submission" date="2019-08" db="EMBL/GenBank/DDBJ databases">
        <authorList>
            <person name="Karlyshev A.V."/>
        </authorList>
    </citation>
    <scope>NUCLEOTIDE SEQUENCE [LARGE SCALE GENOMIC DNA]</scope>
    <source>
        <strain evidence="2 3">Alg18-2.2</strain>
    </source>
</reference>
<dbReference type="Pfam" id="PF01841">
    <property type="entry name" value="Transglut_core"/>
    <property type="match status" value="1"/>
</dbReference>
<dbReference type="InterPro" id="IPR002931">
    <property type="entry name" value="Transglutaminase-like"/>
</dbReference>
<gene>
    <name evidence="2" type="ORF">FU658_01725</name>
</gene>
<proteinExistence type="predicted"/>
<protein>
    <submittedName>
        <fullName evidence="2">Transglutaminase family protein</fullName>
    </submittedName>
</protein>
<dbReference type="PANTHER" id="PTHR33490:SF6">
    <property type="entry name" value="SLL1049 PROTEIN"/>
    <property type="match status" value="1"/>
</dbReference>
<dbReference type="OrthoDB" id="9804872at2"/>
<dbReference type="RefSeq" id="WP_147890514.1">
    <property type="nucleotide sequence ID" value="NZ_VRTS01000001.1"/>
</dbReference>
<evidence type="ECO:0000259" key="1">
    <source>
        <dbReference type="SMART" id="SM00460"/>
    </source>
</evidence>
<keyword evidence="3" id="KW-1185">Reference proteome</keyword>
<dbReference type="Proteomes" id="UP000321248">
    <property type="component" value="Unassembled WGS sequence"/>
</dbReference>
<evidence type="ECO:0000313" key="2">
    <source>
        <dbReference type="EMBL" id="TXK65841.1"/>
    </source>
</evidence>
<name>A0A5C8L0A8_9GAMM</name>
<dbReference type="PANTHER" id="PTHR33490">
    <property type="entry name" value="BLR5614 PROTEIN-RELATED"/>
    <property type="match status" value="1"/>
</dbReference>
<dbReference type="SUPFAM" id="SSF54001">
    <property type="entry name" value="Cysteine proteinases"/>
    <property type="match status" value="1"/>
</dbReference>